<evidence type="ECO:0000256" key="8">
    <source>
        <dbReference type="SAM" id="MobiDB-lite"/>
    </source>
</evidence>
<dbReference type="PANTHER" id="PTHR10981">
    <property type="entry name" value="BATTENIN"/>
    <property type="match status" value="1"/>
</dbReference>
<keyword evidence="7" id="KW-0458">Lysosome</keyword>
<dbReference type="Proteomes" id="UP000001593">
    <property type="component" value="Unassembled WGS sequence"/>
</dbReference>
<dbReference type="InterPro" id="IPR036259">
    <property type="entry name" value="MFS_trans_sf"/>
</dbReference>
<dbReference type="FunFam" id="1.20.1250.20:FF:001517">
    <property type="entry name" value="Battenin"/>
    <property type="match status" value="1"/>
</dbReference>
<dbReference type="InterPro" id="IPR003492">
    <property type="entry name" value="Battenin_disease_Cln3"/>
</dbReference>
<evidence type="ECO:0000256" key="6">
    <source>
        <dbReference type="ARBA" id="ARBA00023136"/>
    </source>
</evidence>
<dbReference type="GO" id="GO:0005773">
    <property type="term" value="C:vacuole"/>
    <property type="evidence" value="ECO:0000318"/>
    <property type="project" value="GO_Central"/>
</dbReference>
<evidence type="ECO:0000256" key="5">
    <source>
        <dbReference type="ARBA" id="ARBA00022989"/>
    </source>
</evidence>
<feature type="transmembrane region" description="Helical" evidence="7">
    <location>
        <begin position="100"/>
        <end position="120"/>
    </location>
</feature>
<evidence type="ECO:0000256" key="2">
    <source>
        <dbReference type="ARBA" id="ARBA00007467"/>
    </source>
</evidence>
<proteinExistence type="inferred from homology"/>
<reference evidence="9 10" key="1">
    <citation type="journal article" date="2007" name="Science">
        <title>Sea anemone genome reveals ancestral eumetazoan gene repertoire and genomic organization.</title>
        <authorList>
            <person name="Putnam N.H."/>
            <person name="Srivastava M."/>
            <person name="Hellsten U."/>
            <person name="Dirks B."/>
            <person name="Chapman J."/>
            <person name="Salamov A."/>
            <person name="Terry A."/>
            <person name="Shapiro H."/>
            <person name="Lindquist E."/>
            <person name="Kapitonov V.V."/>
            <person name="Jurka J."/>
            <person name="Genikhovich G."/>
            <person name="Grigoriev I.V."/>
            <person name="Lucas S.M."/>
            <person name="Steele R.E."/>
            <person name="Finnerty J.R."/>
            <person name="Technau U."/>
            <person name="Martindale M.Q."/>
            <person name="Rokhsar D.S."/>
        </authorList>
    </citation>
    <scope>NUCLEOTIDE SEQUENCE [LARGE SCALE GENOMIC DNA]</scope>
    <source>
        <strain evidence="10">CH2 X CH6</strain>
    </source>
</reference>
<evidence type="ECO:0000256" key="1">
    <source>
        <dbReference type="ARBA" id="ARBA00004127"/>
    </source>
</evidence>
<feature type="transmembrane region" description="Helical" evidence="7">
    <location>
        <begin position="155"/>
        <end position="177"/>
    </location>
</feature>
<organism evidence="9 10">
    <name type="scientific">Nematostella vectensis</name>
    <name type="common">Starlet sea anemone</name>
    <dbReference type="NCBI Taxonomy" id="45351"/>
    <lineage>
        <taxon>Eukaryota</taxon>
        <taxon>Metazoa</taxon>
        <taxon>Cnidaria</taxon>
        <taxon>Anthozoa</taxon>
        <taxon>Hexacorallia</taxon>
        <taxon>Actiniaria</taxon>
        <taxon>Edwardsiidae</taxon>
        <taxon>Nematostella</taxon>
    </lineage>
</organism>
<feature type="transmembrane region" description="Helical" evidence="7">
    <location>
        <begin position="391"/>
        <end position="416"/>
    </location>
</feature>
<dbReference type="Pfam" id="PF02487">
    <property type="entry name" value="CLN3"/>
    <property type="match status" value="2"/>
</dbReference>
<feature type="transmembrane region" description="Helical" evidence="7">
    <location>
        <begin position="286"/>
        <end position="308"/>
    </location>
</feature>
<evidence type="ECO:0000256" key="7">
    <source>
        <dbReference type="RuleBase" id="RU361113"/>
    </source>
</evidence>
<accession>A7SCZ0</accession>
<evidence type="ECO:0000256" key="4">
    <source>
        <dbReference type="ARBA" id="ARBA00022692"/>
    </source>
</evidence>
<gene>
    <name evidence="9" type="ORF">NEMVEDRAFT_v1g244394</name>
</gene>
<dbReference type="Gene3D" id="1.20.1250.20">
    <property type="entry name" value="MFS general substrate transporter like domains"/>
    <property type="match status" value="1"/>
</dbReference>
<dbReference type="HOGENOM" id="CLU_029663_2_0_1"/>
<evidence type="ECO:0000313" key="9">
    <source>
        <dbReference type="EMBL" id="EDO38401.1"/>
    </source>
</evidence>
<feature type="transmembrane region" description="Helical" evidence="7">
    <location>
        <begin position="126"/>
        <end position="148"/>
    </location>
</feature>
<dbReference type="AlphaFoldDB" id="A7SCZ0"/>
<feature type="transmembrane region" description="Helical" evidence="7">
    <location>
        <begin position="328"/>
        <end position="353"/>
    </location>
</feature>
<name>A7SCZ0_NEMVE</name>
<feature type="transmembrane region" description="Helical" evidence="7">
    <location>
        <begin position="219"/>
        <end position="237"/>
    </location>
</feature>
<dbReference type="GO" id="GO:0005765">
    <property type="term" value="C:lysosomal membrane"/>
    <property type="evidence" value="ECO:0007669"/>
    <property type="project" value="UniProtKB-SubCell"/>
</dbReference>
<keyword evidence="4 7" id="KW-0812">Transmembrane</keyword>
<keyword evidence="6 7" id="KW-0472">Membrane</keyword>
<keyword evidence="5 7" id="KW-1133">Transmembrane helix</keyword>
<protein>
    <recommendedName>
        <fullName evidence="7">Battenin</fullName>
    </recommendedName>
</protein>
<dbReference type="eggNOG" id="KOG3880">
    <property type="taxonomic scope" value="Eukaryota"/>
</dbReference>
<evidence type="ECO:0000313" key="10">
    <source>
        <dbReference type="Proteomes" id="UP000001593"/>
    </source>
</evidence>
<feature type="transmembrane region" description="Helical" evidence="7">
    <location>
        <begin position="365"/>
        <end position="385"/>
    </location>
</feature>
<dbReference type="GO" id="GO:0051453">
    <property type="term" value="P:regulation of intracellular pH"/>
    <property type="evidence" value="ECO:0000318"/>
    <property type="project" value="GO_Central"/>
</dbReference>
<feature type="transmembrane region" description="Helical" evidence="7">
    <location>
        <begin position="41"/>
        <end position="59"/>
    </location>
</feature>
<dbReference type="PRINTS" id="PR01315">
    <property type="entry name" value="BATTENIN"/>
</dbReference>
<comment type="subcellular location">
    <subcellularLocation>
        <location evidence="1">Endomembrane system</location>
        <topology evidence="1">Multi-pass membrane protein</topology>
    </subcellularLocation>
    <subcellularLocation>
        <location evidence="7">Lysosome membrane</location>
        <topology evidence="7">Multi-pass membrane protein</topology>
    </subcellularLocation>
</comment>
<dbReference type="SUPFAM" id="SSF103473">
    <property type="entry name" value="MFS general substrate transporter"/>
    <property type="match status" value="1"/>
</dbReference>
<dbReference type="PhylomeDB" id="A7SCZ0"/>
<dbReference type="GO" id="GO:0012505">
    <property type="term" value="C:endomembrane system"/>
    <property type="evidence" value="ECO:0007669"/>
    <property type="project" value="UniProtKB-SubCell"/>
</dbReference>
<keyword evidence="10" id="KW-1185">Reference proteome</keyword>
<comment type="similarity">
    <text evidence="2 7">Belongs to the battenin family.</text>
</comment>
<dbReference type="OMA" id="HCSHIAN"/>
<evidence type="ECO:0000256" key="3">
    <source>
        <dbReference type="ARBA" id="ARBA00022448"/>
    </source>
</evidence>
<dbReference type="InParanoid" id="A7SCZ0"/>
<feature type="region of interest" description="Disordered" evidence="8">
    <location>
        <begin position="1"/>
        <end position="33"/>
    </location>
</feature>
<dbReference type="EMBL" id="DS469626">
    <property type="protein sequence ID" value="EDO38401.1"/>
    <property type="molecule type" value="Genomic_DNA"/>
</dbReference>
<dbReference type="PANTHER" id="PTHR10981:SF0">
    <property type="entry name" value="BATTENIN"/>
    <property type="match status" value="1"/>
</dbReference>
<keyword evidence="3" id="KW-0813">Transport</keyword>
<sequence>MSAASIDADTTDEQDELNSKIPEFPPEEENELSPSDRLRTIIAFFGVGFLLHCLFSIIISGSEDILAGTVIPTTVVVIAHVGPMTLVNYSCPWFMQKLSYFIRVFIVFGFMAGGLLVIVFVEQPYFKIAGVSLNAVAHALGEITFLALGAFYGEVAVTSFAAGSGAGILIGPVYYLGPLSIKKTDRKAYENSLNISYLTLTALKERGLTSWACMSPQKSMIVASGFSILLLLFYYILNKDRIKSHAIAATYRSSLKDSAKYQSVATTDTIKRKDPWSLSCSEKFQAAGTILPLMLALCISYASQYLTIQAVFTTISFPSSPFPPRDHYVYYVALNGVGEFLSRSYLAVVGCYRPALARKLVIKRTWVLALCLLGVFSLALCASWYRFFQSVAFVLALSFVVGAISGTVFANTLMAIREIVEPRHQEFCLGLVTAGETSGALLGSFIGLKLEPVLRKHCEKTVSSNRTAHCFTRRDKRRWTMAVCKGKVTDTPLKLK</sequence>
<feature type="transmembrane region" description="Helical" evidence="7">
    <location>
        <begin position="65"/>
        <end position="88"/>
    </location>
</feature>